<evidence type="ECO:0000256" key="1">
    <source>
        <dbReference type="ARBA" id="ARBA00004123"/>
    </source>
</evidence>
<evidence type="ECO:0000256" key="4">
    <source>
        <dbReference type="ARBA" id="ARBA00023015"/>
    </source>
</evidence>
<feature type="compositionally biased region" description="Basic and acidic residues" evidence="7">
    <location>
        <begin position="265"/>
        <end position="275"/>
    </location>
</feature>
<evidence type="ECO:0000256" key="6">
    <source>
        <dbReference type="ARBA" id="ARBA00023242"/>
    </source>
</evidence>
<feature type="compositionally biased region" description="Acidic residues" evidence="7">
    <location>
        <begin position="277"/>
        <end position="295"/>
    </location>
</feature>
<comment type="caution">
    <text evidence="10">The sequence shown here is derived from an EMBL/GenBank/DDBJ whole genome shotgun (WGS) entry which is preliminary data.</text>
</comment>
<dbReference type="Gene3D" id="2.60.40.1730">
    <property type="entry name" value="tricorn interacting facor f3 domain"/>
    <property type="match status" value="1"/>
</dbReference>
<evidence type="ECO:0000256" key="3">
    <source>
        <dbReference type="ARBA" id="ARBA00017363"/>
    </source>
</evidence>
<dbReference type="InterPro" id="IPR057345">
    <property type="entry name" value="Ig-like_TAF2"/>
</dbReference>
<comment type="similarity">
    <text evidence="2">Belongs to the TAF2 family.</text>
</comment>
<accession>A0ABR4NPC8</accession>
<evidence type="ECO:0000256" key="2">
    <source>
        <dbReference type="ARBA" id="ARBA00010937"/>
    </source>
</evidence>
<keyword evidence="11" id="KW-1185">Reference proteome</keyword>
<keyword evidence="4" id="KW-0805">Transcription regulation</keyword>
<evidence type="ECO:0000256" key="5">
    <source>
        <dbReference type="ARBA" id="ARBA00023163"/>
    </source>
</evidence>
<dbReference type="Proteomes" id="UP001623330">
    <property type="component" value="Unassembled WGS sequence"/>
</dbReference>
<evidence type="ECO:0000259" key="8">
    <source>
        <dbReference type="Pfam" id="PF25316"/>
    </source>
</evidence>
<evidence type="ECO:0000256" key="7">
    <source>
        <dbReference type="SAM" id="MobiDB-lite"/>
    </source>
</evidence>
<dbReference type="PANTHER" id="PTHR15137">
    <property type="entry name" value="TRANSCRIPTION INITIATION FACTOR TFIID"/>
    <property type="match status" value="1"/>
</dbReference>
<dbReference type="InterPro" id="IPR057991">
    <property type="entry name" value="TPR_TAF2_C"/>
</dbReference>
<protein>
    <recommendedName>
        <fullName evidence="3">Transcription initiation factor TFIID subunit 2</fullName>
    </recommendedName>
</protein>
<dbReference type="EMBL" id="JBEVYD010000010">
    <property type="protein sequence ID" value="KAL3229945.1"/>
    <property type="molecule type" value="Genomic_DNA"/>
</dbReference>
<gene>
    <name evidence="10" type="ORF">RNJ44_01308</name>
</gene>
<dbReference type="InterPro" id="IPR042097">
    <property type="entry name" value="Aminopeptidase_N-like_N_sf"/>
</dbReference>
<dbReference type="SUPFAM" id="SSF63737">
    <property type="entry name" value="Leukotriene A4 hydrolase N-terminal domain"/>
    <property type="match status" value="1"/>
</dbReference>
<dbReference type="PANTHER" id="PTHR15137:SF9">
    <property type="entry name" value="TRANSCRIPTION INITIATION FACTOR TFIID SUBUNIT 2"/>
    <property type="match status" value="1"/>
</dbReference>
<evidence type="ECO:0000313" key="10">
    <source>
        <dbReference type="EMBL" id="KAL3229945.1"/>
    </source>
</evidence>
<dbReference type="CDD" id="cd09839">
    <property type="entry name" value="M1_like_TAF2"/>
    <property type="match status" value="1"/>
</dbReference>
<feature type="region of interest" description="Disordered" evidence="7">
    <location>
        <begin position="256"/>
        <end position="296"/>
    </location>
</feature>
<name>A0ABR4NPC8_9SACH</name>
<evidence type="ECO:0000313" key="11">
    <source>
        <dbReference type="Proteomes" id="UP001623330"/>
    </source>
</evidence>
<dbReference type="Gene3D" id="1.10.390.10">
    <property type="entry name" value="Neutral Protease Domain 2"/>
    <property type="match status" value="1"/>
</dbReference>
<keyword evidence="5" id="KW-0804">Transcription</keyword>
<comment type="subcellular location">
    <subcellularLocation>
        <location evidence="1">Nucleus</location>
    </subcellularLocation>
</comment>
<evidence type="ECO:0000259" key="9">
    <source>
        <dbReference type="Pfam" id="PF25577"/>
    </source>
</evidence>
<organism evidence="10 11">
    <name type="scientific">Nakaseomyces bracarensis</name>
    <dbReference type="NCBI Taxonomy" id="273131"/>
    <lineage>
        <taxon>Eukaryota</taxon>
        <taxon>Fungi</taxon>
        <taxon>Dikarya</taxon>
        <taxon>Ascomycota</taxon>
        <taxon>Saccharomycotina</taxon>
        <taxon>Saccharomycetes</taxon>
        <taxon>Saccharomycetales</taxon>
        <taxon>Saccharomycetaceae</taxon>
        <taxon>Nakaseomyces</taxon>
    </lineage>
</organism>
<dbReference type="Pfam" id="PF25577">
    <property type="entry name" value="TPR_TAF2_C"/>
    <property type="match status" value="1"/>
</dbReference>
<dbReference type="SUPFAM" id="SSF55486">
    <property type="entry name" value="Metalloproteases ('zincins'), catalytic domain"/>
    <property type="match status" value="1"/>
</dbReference>
<dbReference type="InterPro" id="IPR037813">
    <property type="entry name" value="TAF2"/>
</dbReference>
<dbReference type="Pfam" id="PF25316">
    <property type="entry name" value="TAF2_3rd"/>
    <property type="match status" value="1"/>
</dbReference>
<sequence>MSFLSANTPGSSGLVLDDNLDIRTYKIAHQSVTLDVNIEEHSIKGCTSIILIPLVPKLDYASFDCRGIEVTDVQVEGRRSENYVFDDQQKLLDEKYIYGPLTDTLLRYNSIHQAEFYKEKVGEFSPNPQDENKSQITVKIPSNIKITLQNTGSLANYTPITPSIKGTPGGQEAVFTPITIKIDYVLSNPVSGIVFDTMATDEPQLWNCFTTNSELGCGASNWVPCIDTLDEKCTWELEISVPKTVRDLLNSKALNTKSAGNSRRGSHDGDDKIPLAEDGDDSDGEENLVNEENDQDNPLNRDIVVACSEFSTMKESLHPTDLSKKTYTFQVFNPVSAQFIGWAVGSFDIWTLPQISNKLDIDEDLDEIKTMEDSNGANDDYVPIQIYTLPTYDVDKKVVINSTIISQKFLDFYAKEFGSFPFASYGLVFLPTVSTTILDFAGLSIANTRLLYPHEIIDQIIPTTEELAWSIASQWSGINITPTTLNDYWCCIGMAGFMVLRVLKKIFGNNAYHFKLKMSNEAILREDIGKPPLGNSISDLTSRPISYRGSLFQFMRLKAPMVLHILDRRMTKTERSFGMSRVLPKIFLQAMSGDLANNALSSVHFQHVCEKVNKNKLESFFQQWVYGSGVPILRVTQRYNRKRMMVEMGIRQCQSDPSEFKERVGRVEENFFNRALNSIEAPNFNTTSVFTGSITIRIHDSDGTPYEHIIEIKDTFTKIDIQYNTKYKKSRGKKTNEDEKLNEEREIYNYDQRLGNVLETESECSEWGIVEPGITSGNINGDENQRTSDGSIDWIRIDSDFEWIAKIYINQPDFMFATQLQRDSDVEAQLESVWFYSDVITSNASAKIYVSQLVRTIVDERYYYGVRIEAARALAKFIPQNSFADHYLVLVFRKLFCFEGTNIPKNNDFSNFQNYFVKKAIPEFISSIRDDQGDCPSSIKHFLLDILAYNENADNSFDDTYYIAKLLQCVVSCCMRGDTHFTKKVMEQIQRYDHLEKWVPSYQFVLSSTSIALKTELSMKGLISYESQDFDDLLRLASIRWTGENTMDSVWVNVGLKNMSNTGTSTINFTGKNAFHFREGLQDISVAAMKSLLNSCGLKNTEILKLFCLSCCYENDIFIKEQYMLTFIDAINSTLIELRNKDIIDDFLAISKLACPNDIIDDMSDEEELENMLVVESFEEEELQKKERAFKGGVYTIIPWINSQFKSYYPLKELLWEMLRSPSLSIFQRKVLFEIVAVLFSSEDEYKVSLPLPRAKKLVLKKLDENKVVIKREGTLKLHLNTKIKAPVQVKQLPVAEAEKEKVLSTVPEVKAEVKNTVKLNIKAVPKSVPKTKIRIKATAPTEIDSKKDTKPVAKVAKKVHKPTISRVGSLPLRFVKITDNKHVSLSSVPYSNNVEFLKVTRRTFQVKIKLKKSD</sequence>
<keyword evidence="6" id="KW-0539">Nucleus</keyword>
<proteinExistence type="inferred from homology"/>
<dbReference type="InterPro" id="IPR027268">
    <property type="entry name" value="Peptidase_M4/M1_CTD_sf"/>
</dbReference>
<feature type="domain" description="Transcription initiation factor TFIID subunit 2 TPR repeats" evidence="9">
    <location>
        <begin position="813"/>
        <end position="1026"/>
    </location>
</feature>
<reference evidence="10 11" key="1">
    <citation type="submission" date="2024-05" db="EMBL/GenBank/DDBJ databases">
        <title>Long read based assembly of the Candida bracarensis genome reveals expanded adhesin content.</title>
        <authorList>
            <person name="Marcet-Houben M."/>
            <person name="Ksiezopolska E."/>
            <person name="Gabaldon T."/>
        </authorList>
    </citation>
    <scope>NUCLEOTIDE SEQUENCE [LARGE SCALE GENOMIC DNA]</scope>
    <source>
        <strain evidence="10 11">CBM6</strain>
    </source>
</reference>
<feature type="domain" description="Transcription initiation factor TFIID subunit 2 Ig-like" evidence="8">
    <location>
        <begin position="628"/>
        <end position="812"/>
    </location>
</feature>